<organism evidence="1 2">
    <name type="scientific">Rhodobacter phage RcapNL</name>
    <dbReference type="NCBI Taxonomy" id="1131316"/>
    <lineage>
        <taxon>Viruses</taxon>
        <taxon>Duplodnaviria</taxon>
        <taxon>Heunggongvirae</taxon>
        <taxon>Uroviricota</taxon>
        <taxon>Caudoviricetes</taxon>
        <taxon>Capnelvirus</taxon>
        <taxon>Capnelvirus RcapNL</taxon>
    </lineage>
</organism>
<dbReference type="Proteomes" id="UP000007518">
    <property type="component" value="Segment"/>
</dbReference>
<dbReference type="GeneID" id="14698242"/>
<name>H6WBP0_9CAUD</name>
<reference evidence="1 2" key="1">
    <citation type="submission" date="2011-11" db="EMBL/GenBank/DDBJ databases">
        <authorList>
            <person name="Hynes A.P."/>
            <person name="Lang A.S."/>
        </authorList>
    </citation>
    <scope>NUCLEOTIDE SEQUENCE [LARGE SCALE GENOMIC DNA]</scope>
</reference>
<protein>
    <submittedName>
        <fullName evidence="1">Uncharacterized protein</fullName>
    </submittedName>
</protein>
<dbReference type="EMBL" id="JQ066768">
    <property type="protein sequence ID" value="AFA44877.1"/>
    <property type="molecule type" value="Genomic_DNA"/>
</dbReference>
<dbReference type="KEGG" id="vg:14698242"/>
<dbReference type="RefSeq" id="YP_007518419.1">
    <property type="nucleotide sequence ID" value="NC_020489.1"/>
</dbReference>
<keyword evidence="2" id="KW-1185">Reference proteome</keyword>
<accession>H6WBP0</accession>
<sequence length="169" mass="18467">MGKRDDLIRRGDALEICKGYGASGEVIGDEIRAIPAASLDPVAVNMETRRAIHDALRHYRQIKVMDEYGHGYPLVDALTLESHGIDMGEREIEHIADCIIAAITSRPEAEIRAEALREAPEVTALVEALRKIRQATLPIYDDAALDATTVRKAAEIARAALAKWEAANG</sequence>
<evidence type="ECO:0000313" key="1">
    <source>
        <dbReference type="EMBL" id="AFA44877.1"/>
    </source>
</evidence>
<evidence type="ECO:0000313" key="2">
    <source>
        <dbReference type="Proteomes" id="UP000007518"/>
    </source>
</evidence>
<proteinExistence type="predicted"/>
<gene>
    <name evidence="1" type="ORF">RcapNL_00037</name>
</gene>